<dbReference type="InterPro" id="IPR051220">
    <property type="entry name" value="TFA_Chaperone"/>
</dbReference>
<name>D4GM38_PANAM</name>
<protein>
    <submittedName>
        <fullName evidence="1">TfaE</fullName>
    </submittedName>
</protein>
<organism evidence="1 2">
    <name type="scientific">Pantoea ananatis (strain LMG 20103)</name>
    <dbReference type="NCBI Taxonomy" id="706191"/>
    <lineage>
        <taxon>Bacteria</taxon>
        <taxon>Pseudomonadati</taxon>
        <taxon>Pseudomonadota</taxon>
        <taxon>Gammaproteobacteria</taxon>
        <taxon>Enterobacterales</taxon>
        <taxon>Erwiniaceae</taxon>
        <taxon>Pantoea</taxon>
    </lineage>
</organism>
<dbReference type="PANTHER" id="PTHR34413:SF2">
    <property type="entry name" value="PROPHAGE TAIL FIBER ASSEMBLY PROTEIN HOMOLOG TFAE-RELATED"/>
    <property type="match status" value="1"/>
</dbReference>
<dbReference type="STRING" id="706191.PANA_3139"/>
<dbReference type="InterPro" id="IPR003458">
    <property type="entry name" value="Phage_T4_Gp38_tail_assem"/>
</dbReference>
<evidence type="ECO:0000313" key="1">
    <source>
        <dbReference type="EMBL" id="ADD78306.1"/>
    </source>
</evidence>
<dbReference type="EMBL" id="CP001875">
    <property type="protein sequence ID" value="ADD78306.1"/>
    <property type="molecule type" value="Genomic_DNA"/>
</dbReference>
<dbReference type="AlphaFoldDB" id="D4GM38"/>
<dbReference type="eggNOG" id="COG2110">
    <property type="taxonomic scope" value="Bacteria"/>
</dbReference>
<evidence type="ECO:0000313" key="2">
    <source>
        <dbReference type="Proteomes" id="UP000001702"/>
    </source>
</evidence>
<dbReference type="Proteomes" id="UP000001702">
    <property type="component" value="Chromosome"/>
</dbReference>
<dbReference type="Pfam" id="PF02413">
    <property type="entry name" value="Caudo_TAP"/>
    <property type="match status" value="1"/>
</dbReference>
<dbReference type="PANTHER" id="PTHR34413">
    <property type="entry name" value="PROPHAGE TAIL FIBER ASSEMBLY PROTEIN HOMOLOG TFAE-RELATED-RELATED"/>
    <property type="match status" value="1"/>
</dbReference>
<proteinExistence type="predicted"/>
<sequence length="200" mass="20718">MAAKKSITLGSDGLAATSGTLTVYSFDPATGEYTGAADEYLAQGVGIPAHSTDVAPPQSASGKACVYQGGSWQQVADHRGETVYSTATGAPVLVTLPGDYPAGTTLLKPHTPFDTWGGVAWVTDTAAQQRAAVATAEAEKSSRISEAGSVTQVWQTQLALGIISADDKAQLTAWMRYIQQVQATDTASAPDISWPEKPAS</sequence>
<dbReference type="HOGENOM" id="CLU_094206_3_0_6"/>
<reference evidence="1 2" key="1">
    <citation type="journal article" date="2010" name="J. Bacteriol.">
        <title>Genome sequence of Pantoea ananatis LMG20103, the causative agent of Eucalyptus blight and dieback.</title>
        <authorList>
            <person name="De Maayer P."/>
            <person name="Chan W.Y."/>
            <person name="Venter S.N."/>
            <person name="Toth I.K."/>
            <person name="Birch P.R."/>
            <person name="Joubert F."/>
            <person name="Coutinho T.A."/>
        </authorList>
    </citation>
    <scope>NUCLEOTIDE SEQUENCE [LARGE SCALE GENOMIC DNA]</scope>
    <source>
        <strain evidence="1 2">LMG 20103</strain>
    </source>
</reference>
<accession>D4GM38</accession>
<gene>
    <name evidence="1" type="primary">tfaE</name>
    <name evidence="1" type="ordered locus">PANA_3139</name>
</gene>
<dbReference type="KEGG" id="pam:PANA_3139"/>
<keyword evidence="2" id="KW-1185">Reference proteome</keyword>
<dbReference type="RefSeq" id="WP_013027010.1">
    <property type="nucleotide sequence ID" value="NC_013956.2"/>
</dbReference>